<evidence type="ECO:0000313" key="2">
    <source>
        <dbReference type="EMBL" id="KAF2399804.1"/>
    </source>
</evidence>
<evidence type="ECO:0000313" key="3">
    <source>
        <dbReference type="Proteomes" id="UP000799640"/>
    </source>
</evidence>
<dbReference type="Proteomes" id="UP000799640">
    <property type="component" value="Unassembled WGS sequence"/>
</dbReference>
<dbReference type="SUPFAM" id="SSF81383">
    <property type="entry name" value="F-box domain"/>
    <property type="match status" value="1"/>
</dbReference>
<reference evidence="2" key="1">
    <citation type="journal article" date="2020" name="Stud. Mycol.">
        <title>101 Dothideomycetes genomes: a test case for predicting lifestyles and emergence of pathogens.</title>
        <authorList>
            <person name="Haridas S."/>
            <person name="Albert R."/>
            <person name="Binder M."/>
            <person name="Bloem J."/>
            <person name="Labutti K."/>
            <person name="Salamov A."/>
            <person name="Andreopoulos B."/>
            <person name="Baker S."/>
            <person name="Barry K."/>
            <person name="Bills G."/>
            <person name="Bluhm B."/>
            <person name="Cannon C."/>
            <person name="Castanera R."/>
            <person name="Culley D."/>
            <person name="Daum C."/>
            <person name="Ezra D."/>
            <person name="Gonzalez J."/>
            <person name="Henrissat B."/>
            <person name="Kuo A."/>
            <person name="Liang C."/>
            <person name="Lipzen A."/>
            <person name="Lutzoni F."/>
            <person name="Magnuson J."/>
            <person name="Mondo S."/>
            <person name="Nolan M."/>
            <person name="Ohm R."/>
            <person name="Pangilinan J."/>
            <person name="Park H.-J."/>
            <person name="Ramirez L."/>
            <person name="Alfaro M."/>
            <person name="Sun H."/>
            <person name="Tritt A."/>
            <person name="Yoshinaga Y."/>
            <person name="Zwiers L.-H."/>
            <person name="Turgeon B."/>
            <person name="Goodwin S."/>
            <person name="Spatafora J."/>
            <person name="Crous P."/>
            <person name="Grigoriev I."/>
        </authorList>
    </citation>
    <scope>NUCLEOTIDE SEQUENCE</scope>
    <source>
        <strain evidence="2">CBS 262.69</strain>
    </source>
</reference>
<gene>
    <name evidence="2" type="ORF">EJ06DRAFT_35423</name>
</gene>
<protein>
    <recommendedName>
        <fullName evidence="1">F-box domain-containing protein</fullName>
    </recommendedName>
</protein>
<accession>A0A6G1HV46</accession>
<dbReference type="PROSITE" id="PS50181">
    <property type="entry name" value="FBOX"/>
    <property type="match status" value="1"/>
</dbReference>
<sequence length="91" mass="10459">MPFSSPHSAKRPLIADRQPFESRLTLLPVEVGSKISLFLPISDLVCLARVSNDLYSSLHPTLDSYKRMRAIIMYQDSSQWESRHPIRLLCM</sequence>
<keyword evidence="3" id="KW-1185">Reference proteome</keyword>
<proteinExistence type="predicted"/>
<name>A0A6G1HV46_9PEZI</name>
<feature type="domain" description="F-box" evidence="1">
    <location>
        <begin position="21"/>
        <end position="68"/>
    </location>
</feature>
<dbReference type="AlphaFoldDB" id="A0A6G1HV46"/>
<evidence type="ECO:0000259" key="1">
    <source>
        <dbReference type="PROSITE" id="PS50181"/>
    </source>
</evidence>
<organism evidence="2 3">
    <name type="scientific">Trichodelitschia bisporula</name>
    <dbReference type="NCBI Taxonomy" id="703511"/>
    <lineage>
        <taxon>Eukaryota</taxon>
        <taxon>Fungi</taxon>
        <taxon>Dikarya</taxon>
        <taxon>Ascomycota</taxon>
        <taxon>Pezizomycotina</taxon>
        <taxon>Dothideomycetes</taxon>
        <taxon>Dothideomycetes incertae sedis</taxon>
        <taxon>Phaeotrichales</taxon>
        <taxon>Phaeotrichaceae</taxon>
        <taxon>Trichodelitschia</taxon>
    </lineage>
</organism>
<dbReference type="EMBL" id="ML996696">
    <property type="protein sequence ID" value="KAF2399804.1"/>
    <property type="molecule type" value="Genomic_DNA"/>
</dbReference>
<dbReference type="InterPro" id="IPR001810">
    <property type="entry name" value="F-box_dom"/>
</dbReference>
<dbReference type="InterPro" id="IPR036047">
    <property type="entry name" value="F-box-like_dom_sf"/>
</dbReference>